<dbReference type="Proteomes" id="UP000325577">
    <property type="component" value="Linkage Group LG1"/>
</dbReference>
<evidence type="ECO:0000313" key="2">
    <source>
        <dbReference type="Proteomes" id="UP000325577"/>
    </source>
</evidence>
<keyword evidence="2" id="KW-1185">Reference proteome</keyword>
<name>A0A5J5BXB5_9ASTE</name>
<dbReference type="EMBL" id="CM018032">
    <property type="protein sequence ID" value="KAA8546252.1"/>
    <property type="molecule type" value="Genomic_DNA"/>
</dbReference>
<evidence type="ECO:0000313" key="1">
    <source>
        <dbReference type="EMBL" id="KAA8546252.1"/>
    </source>
</evidence>
<proteinExistence type="predicted"/>
<dbReference type="AlphaFoldDB" id="A0A5J5BXB5"/>
<reference evidence="1 2" key="1">
    <citation type="submission" date="2019-09" db="EMBL/GenBank/DDBJ databases">
        <title>A chromosome-level genome assembly of the Chinese tupelo Nyssa sinensis.</title>
        <authorList>
            <person name="Yang X."/>
            <person name="Kang M."/>
            <person name="Yang Y."/>
            <person name="Xiong H."/>
            <person name="Wang M."/>
            <person name="Zhang Z."/>
            <person name="Wang Z."/>
            <person name="Wu H."/>
            <person name="Ma T."/>
            <person name="Liu J."/>
            <person name="Xi Z."/>
        </authorList>
    </citation>
    <scope>NUCLEOTIDE SEQUENCE [LARGE SCALE GENOMIC DNA]</scope>
    <source>
        <strain evidence="1">J267</strain>
        <tissue evidence="1">Leaf</tissue>
    </source>
</reference>
<organism evidence="1 2">
    <name type="scientific">Nyssa sinensis</name>
    <dbReference type="NCBI Taxonomy" id="561372"/>
    <lineage>
        <taxon>Eukaryota</taxon>
        <taxon>Viridiplantae</taxon>
        <taxon>Streptophyta</taxon>
        <taxon>Embryophyta</taxon>
        <taxon>Tracheophyta</taxon>
        <taxon>Spermatophyta</taxon>
        <taxon>Magnoliopsida</taxon>
        <taxon>eudicotyledons</taxon>
        <taxon>Gunneridae</taxon>
        <taxon>Pentapetalae</taxon>
        <taxon>asterids</taxon>
        <taxon>Cornales</taxon>
        <taxon>Nyssaceae</taxon>
        <taxon>Nyssa</taxon>
    </lineage>
</organism>
<protein>
    <submittedName>
        <fullName evidence="1">Uncharacterized protein</fullName>
    </submittedName>
</protein>
<gene>
    <name evidence="1" type="ORF">F0562_003009</name>
</gene>
<accession>A0A5J5BXB5</accession>
<sequence length="292" mass="33448">MLNKTQRDDLKKLLKPDYRPLKAILTQVTLSSVGLIADPPMDFEQIVVFEFRLKVRKRKTIEVDKSPPDNAEVRQPSDPSFEAYNISKFESPNQEPSEIDLPLVMRRSVAHSHREGSGKPDRFRIKTLTFTIVLHIMAALGRTKYGSHYLEAQIQLQFMDATEAFSHIDNLQKDLEVSNTELAQANSITEGLKKDLAVSQQLFEAREKEKAETERKVVAEVELIRIAARRDQNAAMKMGRKLMGRGYNICVKKLLKLLPIFIPENLDQVDLTLQELEEDEEEDEEEGIPLTF</sequence>